<reference evidence="1 2" key="1">
    <citation type="submission" date="2020-08" db="EMBL/GenBank/DDBJ databases">
        <authorList>
            <person name="Koutsovoulos G."/>
            <person name="Danchin GJ E."/>
        </authorList>
    </citation>
    <scope>NUCLEOTIDE SEQUENCE [LARGE SCALE GENOMIC DNA]</scope>
</reference>
<dbReference type="Proteomes" id="UP000580250">
    <property type="component" value="Unassembled WGS sequence"/>
</dbReference>
<protein>
    <submittedName>
        <fullName evidence="1">Uncharacterized protein</fullName>
    </submittedName>
</protein>
<accession>A0A6V7V0C1</accession>
<dbReference type="EMBL" id="CAJEWN010000139">
    <property type="protein sequence ID" value="CAD2168297.1"/>
    <property type="molecule type" value="Genomic_DNA"/>
</dbReference>
<name>A0A6V7V0C1_MELEN</name>
<evidence type="ECO:0000313" key="1">
    <source>
        <dbReference type="EMBL" id="CAD2168297.1"/>
    </source>
</evidence>
<sequence length="72" mass="8524">MRAKVNLPKLKNLEKAVGRKRFANGQQVSVPHLISEINIPEQLQRTKTDLNENLFWRYRLLIQLKYETGFDN</sequence>
<dbReference type="OrthoDB" id="10220080at2759"/>
<organism evidence="1 2">
    <name type="scientific">Meloidogyne enterolobii</name>
    <name type="common">Root-knot nematode worm</name>
    <name type="synonym">Meloidogyne mayaguensis</name>
    <dbReference type="NCBI Taxonomy" id="390850"/>
    <lineage>
        <taxon>Eukaryota</taxon>
        <taxon>Metazoa</taxon>
        <taxon>Ecdysozoa</taxon>
        <taxon>Nematoda</taxon>
        <taxon>Chromadorea</taxon>
        <taxon>Rhabditida</taxon>
        <taxon>Tylenchina</taxon>
        <taxon>Tylenchomorpha</taxon>
        <taxon>Tylenchoidea</taxon>
        <taxon>Meloidogynidae</taxon>
        <taxon>Meloidogyninae</taxon>
        <taxon>Meloidogyne</taxon>
    </lineage>
</organism>
<comment type="caution">
    <text evidence="1">The sequence shown here is derived from an EMBL/GenBank/DDBJ whole genome shotgun (WGS) entry which is preliminary data.</text>
</comment>
<dbReference type="AlphaFoldDB" id="A0A6V7V0C1"/>
<gene>
    <name evidence="1" type="ORF">MENT_LOCUS19650</name>
</gene>
<proteinExistence type="predicted"/>
<evidence type="ECO:0000313" key="2">
    <source>
        <dbReference type="Proteomes" id="UP000580250"/>
    </source>
</evidence>